<feature type="transmembrane region" description="Helical" evidence="1">
    <location>
        <begin position="150"/>
        <end position="172"/>
    </location>
</feature>
<reference evidence="2 3" key="1">
    <citation type="submission" date="2016-01" db="EMBL/GenBank/DDBJ databases">
        <title>Genome sequencing of Roseivirga spongicola UST030701-084.</title>
        <authorList>
            <person name="Selvaratnam C."/>
            <person name="Thevarajoo S."/>
            <person name="Goh K.M."/>
            <person name="Ee R."/>
            <person name="Chan K.-G."/>
            <person name="Chong C.S."/>
        </authorList>
    </citation>
    <scope>NUCLEOTIDE SEQUENCE [LARGE SCALE GENOMIC DNA]</scope>
    <source>
        <strain evidence="2 3">UST030701-084</strain>
    </source>
</reference>
<feature type="transmembrane region" description="Helical" evidence="1">
    <location>
        <begin position="214"/>
        <end position="234"/>
    </location>
</feature>
<dbReference type="EMBL" id="LRPC01000029">
    <property type="protein sequence ID" value="KYG72575.1"/>
    <property type="molecule type" value="Genomic_DNA"/>
</dbReference>
<keyword evidence="3" id="KW-1185">Reference proteome</keyword>
<feature type="transmembrane region" description="Helical" evidence="1">
    <location>
        <begin position="254"/>
        <end position="276"/>
    </location>
</feature>
<dbReference type="Pfam" id="PF12412">
    <property type="entry name" value="DUF3667"/>
    <property type="match status" value="1"/>
</dbReference>
<keyword evidence="1" id="KW-0812">Transmembrane</keyword>
<keyword evidence="1" id="KW-0472">Membrane</keyword>
<keyword evidence="1" id="KW-1133">Transmembrane helix</keyword>
<organism evidence="2 3">
    <name type="scientific">Roseivirga spongicola</name>
    <dbReference type="NCBI Taxonomy" id="333140"/>
    <lineage>
        <taxon>Bacteria</taxon>
        <taxon>Pseudomonadati</taxon>
        <taxon>Bacteroidota</taxon>
        <taxon>Cytophagia</taxon>
        <taxon>Cytophagales</taxon>
        <taxon>Roseivirgaceae</taxon>
        <taxon>Roseivirga</taxon>
    </lineage>
</organism>
<accession>A0A150X1G4</accession>
<dbReference type="Proteomes" id="UP000075606">
    <property type="component" value="Unassembled WGS sequence"/>
</dbReference>
<evidence type="ECO:0008006" key="4">
    <source>
        <dbReference type="Google" id="ProtNLM"/>
    </source>
</evidence>
<comment type="caution">
    <text evidence="2">The sequence shown here is derived from an EMBL/GenBank/DDBJ whole genome shotgun (WGS) entry which is preliminary data.</text>
</comment>
<proteinExistence type="predicted"/>
<dbReference type="RefSeq" id="WP_068224444.1">
    <property type="nucleotide sequence ID" value="NZ_LRPC01000029.1"/>
</dbReference>
<dbReference type="AlphaFoldDB" id="A0A150X1G4"/>
<sequence length="277" mass="32123">MTGNSCCKNCGAPLKGSYCHLCGEKRLTIQDRSVSYWFKDTLSQVTQLDGKVIRTIISMMAHPARLSNNYQEGIRKPYLKMANLFLIANLLYFLIPGLQTFKTPLRIQANEQVYSVLVERIVDRYMSVTGESFETLEVVYDQKTTEVSKLLLILLVLLLGLSIYGVFFRQMYLSDAFNVALQFWSAYIIMFILPSSLLILIHSRFFSFGAISQVVFSEWFLSGGTLLFSAVYLWKTLSMFSRKWWHHLLRMSFIILSFFVIFTFYRLILFLVTMLVI</sequence>
<dbReference type="OrthoDB" id="7446256at2"/>
<evidence type="ECO:0000256" key="1">
    <source>
        <dbReference type="SAM" id="Phobius"/>
    </source>
</evidence>
<dbReference type="STRING" id="333140.AWW68_16855"/>
<gene>
    <name evidence="2" type="ORF">AWW68_16855</name>
</gene>
<name>A0A150X1G4_9BACT</name>
<evidence type="ECO:0000313" key="2">
    <source>
        <dbReference type="EMBL" id="KYG72575.1"/>
    </source>
</evidence>
<feature type="transmembrane region" description="Helical" evidence="1">
    <location>
        <begin position="184"/>
        <end position="202"/>
    </location>
</feature>
<evidence type="ECO:0000313" key="3">
    <source>
        <dbReference type="Proteomes" id="UP000075606"/>
    </source>
</evidence>
<protein>
    <recommendedName>
        <fullName evidence="4">DUF3667 domain-containing protein</fullName>
    </recommendedName>
</protein>
<dbReference type="InterPro" id="IPR022134">
    <property type="entry name" value="DUF3667"/>
</dbReference>
<feature type="transmembrane region" description="Helical" evidence="1">
    <location>
        <begin position="78"/>
        <end position="98"/>
    </location>
</feature>